<dbReference type="InterPro" id="IPR013078">
    <property type="entry name" value="His_Pase_superF_clade-1"/>
</dbReference>
<proteinExistence type="predicted"/>
<dbReference type="SMART" id="SM00855">
    <property type="entry name" value="PGAM"/>
    <property type="match status" value="1"/>
</dbReference>
<dbReference type="SUPFAM" id="SSF53254">
    <property type="entry name" value="Phosphoglycerate mutase-like"/>
    <property type="match status" value="1"/>
</dbReference>
<name>A0A813WMD1_9BILA</name>
<dbReference type="InterPro" id="IPR029033">
    <property type="entry name" value="His_PPase_superfam"/>
</dbReference>
<organism evidence="4 5">
    <name type="scientific">Rotaria sordida</name>
    <dbReference type="NCBI Taxonomy" id="392033"/>
    <lineage>
        <taxon>Eukaryota</taxon>
        <taxon>Metazoa</taxon>
        <taxon>Spiralia</taxon>
        <taxon>Gnathifera</taxon>
        <taxon>Rotifera</taxon>
        <taxon>Eurotatoria</taxon>
        <taxon>Bdelloidea</taxon>
        <taxon>Philodinida</taxon>
        <taxon>Philodinidae</taxon>
        <taxon>Rotaria</taxon>
    </lineage>
</organism>
<protein>
    <submittedName>
        <fullName evidence="4">Uncharacterized protein</fullName>
    </submittedName>
</protein>
<dbReference type="PANTHER" id="PTHR46192">
    <property type="entry name" value="BROAD-RANGE ACID PHOSPHATASE DET1"/>
    <property type="match status" value="1"/>
</dbReference>
<keyword evidence="3" id="KW-0732">Signal</keyword>
<dbReference type="PROSITE" id="PS00175">
    <property type="entry name" value="PG_MUTASE"/>
    <property type="match status" value="1"/>
</dbReference>
<dbReference type="EMBL" id="CAJNOT010000134">
    <property type="protein sequence ID" value="CAF0857037.1"/>
    <property type="molecule type" value="Genomic_DNA"/>
</dbReference>
<dbReference type="Pfam" id="PF00300">
    <property type="entry name" value="His_Phos_1"/>
    <property type="match status" value="1"/>
</dbReference>
<feature type="active site" description="Proton donor/acceptor" evidence="1">
    <location>
        <position position="136"/>
    </location>
</feature>
<dbReference type="Gene3D" id="3.40.50.1240">
    <property type="entry name" value="Phosphoglycerate mutase-like"/>
    <property type="match status" value="1"/>
</dbReference>
<dbReference type="InterPro" id="IPR001345">
    <property type="entry name" value="PG/BPGM_mutase_AS"/>
</dbReference>
<evidence type="ECO:0000256" key="3">
    <source>
        <dbReference type="SAM" id="SignalP"/>
    </source>
</evidence>
<feature type="chain" id="PRO_5032607555" evidence="3">
    <location>
        <begin position="22"/>
        <end position="296"/>
    </location>
</feature>
<dbReference type="GO" id="GO:0003824">
    <property type="term" value="F:catalytic activity"/>
    <property type="evidence" value="ECO:0007669"/>
    <property type="project" value="InterPro"/>
</dbReference>
<sequence length="296" mass="35124">MFLTISITILILIFLWILSQTNLCDRLCSIIVRNAKRYRCQQRPKRLILIRHGESQGNDDPSIYATVPDHAIGLTDKGRVQARHCGNKLKKLIGINDTVTCYVSPFRRSRETCELICEAFSEEKILKVREDPRIREQEWGNFQDLARREITAAERQKIGRFFYRFRNGESGADVYDRVSLFMDSLYRQMDNKSNPNNNILIVSHGLFIRLFLMRFFRWSVEEFHTLKNFDNCGYCILERNNQDGRFKLERDLRVFSERKSIDMKNLKEKFNEQSFDEEINSTIHMKNINTDEQKNE</sequence>
<evidence type="ECO:0000313" key="5">
    <source>
        <dbReference type="Proteomes" id="UP000663864"/>
    </source>
</evidence>
<feature type="binding site" evidence="2">
    <location>
        <position position="108"/>
    </location>
    <ligand>
        <name>substrate</name>
    </ligand>
</feature>
<evidence type="ECO:0000256" key="1">
    <source>
        <dbReference type="PIRSR" id="PIRSR613078-1"/>
    </source>
</evidence>
<feature type="signal peptide" evidence="3">
    <location>
        <begin position="1"/>
        <end position="21"/>
    </location>
</feature>
<comment type="caution">
    <text evidence="4">The sequence shown here is derived from an EMBL/GenBank/DDBJ whole genome shotgun (WGS) entry which is preliminary data.</text>
</comment>
<evidence type="ECO:0000256" key="2">
    <source>
        <dbReference type="PIRSR" id="PIRSR613078-2"/>
    </source>
</evidence>
<accession>A0A813WMD1</accession>
<dbReference type="AlphaFoldDB" id="A0A813WMD1"/>
<dbReference type="CDD" id="cd07067">
    <property type="entry name" value="HP_PGM_like"/>
    <property type="match status" value="1"/>
</dbReference>
<evidence type="ECO:0000313" key="4">
    <source>
        <dbReference type="EMBL" id="CAF0857037.1"/>
    </source>
</evidence>
<reference evidence="4" key="1">
    <citation type="submission" date="2021-02" db="EMBL/GenBank/DDBJ databases">
        <authorList>
            <person name="Nowell W R."/>
        </authorList>
    </citation>
    <scope>NUCLEOTIDE SEQUENCE</scope>
</reference>
<dbReference type="InterPro" id="IPR052765">
    <property type="entry name" value="PGM-Related"/>
</dbReference>
<gene>
    <name evidence="4" type="ORF">ZHD862_LOCUS5177</name>
</gene>
<feature type="active site" description="Tele-phosphohistidine intermediate" evidence="1">
    <location>
        <position position="52"/>
    </location>
</feature>
<feature type="binding site" evidence="2">
    <location>
        <begin position="51"/>
        <end position="58"/>
    </location>
    <ligand>
        <name>substrate</name>
    </ligand>
</feature>
<dbReference type="Proteomes" id="UP000663864">
    <property type="component" value="Unassembled WGS sequence"/>
</dbReference>